<dbReference type="Proteomes" id="UP001589647">
    <property type="component" value="Unassembled WGS sequence"/>
</dbReference>
<dbReference type="RefSeq" id="WP_189645732.1">
    <property type="nucleotide sequence ID" value="NZ_BMRC01000001.1"/>
</dbReference>
<name>A0ABV5I6I4_9ACTN</name>
<feature type="compositionally biased region" description="Pro residues" evidence="1">
    <location>
        <begin position="207"/>
        <end position="220"/>
    </location>
</feature>
<organism evidence="2 3">
    <name type="scientific">Nonomuraea spiralis</name>
    <dbReference type="NCBI Taxonomy" id="46182"/>
    <lineage>
        <taxon>Bacteria</taxon>
        <taxon>Bacillati</taxon>
        <taxon>Actinomycetota</taxon>
        <taxon>Actinomycetes</taxon>
        <taxon>Streptosporangiales</taxon>
        <taxon>Streptosporangiaceae</taxon>
        <taxon>Nonomuraea</taxon>
    </lineage>
</organism>
<reference evidence="2 3" key="1">
    <citation type="submission" date="2024-09" db="EMBL/GenBank/DDBJ databases">
        <authorList>
            <person name="Sun Q."/>
            <person name="Mori K."/>
        </authorList>
    </citation>
    <scope>NUCLEOTIDE SEQUENCE [LARGE SCALE GENOMIC DNA]</scope>
    <source>
        <strain evidence="2 3">CCM 3426</strain>
    </source>
</reference>
<dbReference type="PROSITE" id="PS51257">
    <property type="entry name" value="PROKAR_LIPOPROTEIN"/>
    <property type="match status" value="1"/>
</dbReference>
<proteinExistence type="predicted"/>
<feature type="compositionally biased region" description="Gly residues" evidence="1">
    <location>
        <begin position="23"/>
        <end position="34"/>
    </location>
</feature>
<evidence type="ECO:0000256" key="1">
    <source>
        <dbReference type="SAM" id="MobiDB-lite"/>
    </source>
</evidence>
<sequence>MGRTWPAAVTLLAAVVLTGGCGDGPEGPGAGEAGPGAPRQARPVITPQGRLVPEEDTGDLPEPTAQVGLDCQNMLNDHDFAGAAGKMDAVVADPGSSDSEKAVARVCGAAAKANSGQWRQALDRVDSAKKHQAALPRQMRPQLMGLLDQTELVSAVALGENERAREVIGRLEKLGPLPAGYLRNACAVASDPGSLPECATVTASPGPAGPGPSGPAPGPGEPGTGSPGGPVDTGGATEPPGGSGTPGEGPSKPPGEGNSGPPGEGPPGPPDDTGPAPGPS</sequence>
<feature type="region of interest" description="Disordered" evidence="1">
    <location>
        <begin position="191"/>
        <end position="280"/>
    </location>
</feature>
<accession>A0ABV5I6I4</accession>
<keyword evidence="3" id="KW-1185">Reference proteome</keyword>
<feature type="region of interest" description="Disordered" evidence="1">
    <location>
        <begin position="23"/>
        <end position="43"/>
    </location>
</feature>
<protein>
    <submittedName>
        <fullName evidence="2">Uncharacterized protein</fullName>
    </submittedName>
</protein>
<evidence type="ECO:0000313" key="3">
    <source>
        <dbReference type="Proteomes" id="UP001589647"/>
    </source>
</evidence>
<comment type="caution">
    <text evidence="2">The sequence shown here is derived from an EMBL/GenBank/DDBJ whole genome shotgun (WGS) entry which is preliminary data.</text>
</comment>
<dbReference type="EMBL" id="JBHMEI010000001">
    <property type="protein sequence ID" value="MFB9200143.1"/>
    <property type="molecule type" value="Genomic_DNA"/>
</dbReference>
<feature type="compositionally biased region" description="Pro residues" evidence="1">
    <location>
        <begin position="263"/>
        <end position="280"/>
    </location>
</feature>
<gene>
    <name evidence="2" type="ORF">ACFFV7_02965</name>
</gene>
<evidence type="ECO:0000313" key="2">
    <source>
        <dbReference type="EMBL" id="MFB9200143.1"/>
    </source>
</evidence>
<feature type="compositionally biased region" description="Gly residues" evidence="1">
    <location>
        <begin position="221"/>
        <end position="232"/>
    </location>
</feature>